<dbReference type="Proteomes" id="UP000000303">
    <property type="component" value="Segment"/>
</dbReference>
<keyword evidence="2" id="KW-1185">Reference proteome</keyword>
<proteinExistence type="predicted"/>
<sequence>MMVDALKTPHEAGEQVLQNKRTCLSLKRLRTP</sequence>
<evidence type="ECO:0000313" key="2">
    <source>
        <dbReference type="Proteomes" id="UP000000303"/>
    </source>
</evidence>
<reference evidence="1 2" key="1">
    <citation type="journal article" date="2011" name="Arch. Virol.">
        <title>The genomes and comparative genomics of Lactobacillus delbrueckii phages.</title>
        <authorList>
            <person name="Riipinen K.A."/>
            <person name="Forsman P."/>
            <person name="Alatossava T."/>
        </authorList>
    </citation>
    <scope>NUCLEOTIDE SEQUENCE [LARGE SCALE GENOMIC DNA]</scope>
</reference>
<organism evidence="1 2">
    <name type="scientific">Lactobacillus phage c5</name>
    <dbReference type="NCBI Taxonomy" id="2892341"/>
    <lineage>
        <taxon>Viruses</taxon>
        <taxon>Duplodnaviria</taxon>
        <taxon>Heunggongvirae</taxon>
        <taxon>Uroviricota</taxon>
        <taxon>Caudoviricetes</taxon>
        <taxon>Cequinquevirus</taxon>
        <taxon>Cequinquevirus c5</taxon>
    </lineage>
</organism>
<evidence type="ECO:0000313" key="1">
    <source>
        <dbReference type="EMBL" id="ACA63295.1"/>
    </source>
</evidence>
<dbReference type="GeneID" id="14006329"/>
<accession>F8J157</accession>
<dbReference type="EMBL" id="EU340421">
    <property type="protein sequence ID" value="ACA63295.1"/>
    <property type="molecule type" value="Genomic_DNA"/>
</dbReference>
<dbReference type="RefSeq" id="YP_007002340.1">
    <property type="nucleotide sequence ID" value="NC_019449.1"/>
</dbReference>
<name>F8J157_9CAUD</name>
<protein>
    <submittedName>
        <fullName evidence="1">Uncharacterized protein</fullName>
    </submittedName>
</protein>
<dbReference type="KEGG" id="vg:14006329"/>